<evidence type="ECO:0000313" key="1">
    <source>
        <dbReference type="EMBL" id="EQB46493.1"/>
    </source>
</evidence>
<name>T0K195_COLGC</name>
<gene>
    <name evidence="1" type="ORF">CGLO_14450</name>
</gene>
<reference evidence="2" key="1">
    <citation type="journal article" date="2013" name="Mol. Plant Microbe Interact.">
        <title>Global aspects of pacC regulation of pathogenicity genes in Colletotrichum gloeosporioides as revealed by transcriptome analysis.</title>
        <authorList>
            <person name="Alkan N."/>
            <person name="Meng X."/>
            <person name="Friedlander G."/>
            <person name="Reuveni E."/>
            <person name="Sukno S."/>
            <person name="Sherman A."/>
            <person name="Thon M."/>
            <person name="Fluhr R."/>
            <person name="Prusky D."/>
        </authorList>
    </citation>
    <scope>NUCLEOTIDE SEQUENCE [LARGE SCALE GENOMIC DNA]</scope>
    <source>
        <strain evidence="2">Cg-14</strain>
    </source>
</reference>
<accession>T0K195</accession>
<comment type="caution">
    <text evidence="1">The sequence shown here is derived from an EMBL/GenBank/DDBJ whole genome shotgun (WGS) entry which is preliminary data.</text>
</comment>
<proteinExistence type="predicted"/>
<sequence>MKQEEDQIRIVILREKRANSVLD</sequence>
<organism evidence="1 2">
    <name type="scientific">Colletotrichum gloeosporioides (strain Cg-14)</name>
    <name type="common">Anthracnose fungus</name>
    <name type="synonym">Glomerella cingulata</name>
    <dbReference type="NCBI Taxonomy" id="1237896"/>
    <lineage>
        <taxon>Eukaryota</taxon>
        <taxon>Fungi</taxon>
        <taxon>Dikarya</taxon>
        <taxon>Ascomycota</taxon>
        <taxon>Pezizomycotina</taxon>
        <taxon>Sordariomycetes</taxon>
        <taxon>Hypocreomycetidae</taxon>
        <taxon>Glomerellales</taxon>
        <taxon>Glomerellaceae</taxon>
        <taxon>Colletotrichum</taxon>
        <taxon>Colletotrichum gloeosporioides species complex</taxon>
    </lineage>
</organism>
<dbReference type="HOGENOM" id="CLU_3423283_0_0_1"/>
<dbReference type="Proteomes" id="UP000015530">
    <property type="component" value="Unassembled WGS sequence"/>
</dbReference>
<protein>
    <submittedName>
        <fullName evidence="1">Uncharacterized protein</fullName>
    </submittedName>
</protein>
<evidence type="ECO:0000313" key="2">
    <source>
        <dbReference type="Proteomes" id="UP000015530"/>
    </source>
</evidence>
<dbReference type="EMBL" id="AMYD01003367">
    <property type="protein sequence ID" value="EQB46493.1"/>
    <property type="molecule type" value="Genomic_DNA"/>
</dbReference>
<dbReference type="AlphaFoldDB" id="T0K195"/>